<dbReference type="Proteomes" id="UP000694551">
    <property type="component" value="Unplaced"/>
</dbReference>
<feature type="domain" description="Cytoplasmic tRNA 2-thiolation protein 1 C-terminal" evidence="2">
    <location>
        <begin position="281"/>
        <end position="310"/>
    </location>
</feature>
<dbReference type="InterPro" id="IPR000541">
    <property type="entry name" value="Ncs6/Tuc1/Ctu1"/>
</dbReference>
<dbReference type="GO" id="GO:0000049">
    <property type="term" value="F:tRNA binding"/>
    <property type="evidence" value="ECO:0007669"/>
    <property type="project" value="InterPro"/>
</dbReference>
<dbReference type="Ensembl" id="ENSSOCT00000011596.1">
    <property type="protein sequence ID" value="ENSSOCP00000011295.1"/>
    <property type="gene ID" value="ENSSOCG00000008551.1"/>
</dbReference>
<dbReference type="Gene3D" id="3.40.50.620">
    <property type="entry name" value="HUPs"/>
    <property type="match status" value="1"/>
</dbReference>
<dbReference type="Pfam" id="PF16503">
    <property type="entry name" value="zn-ribbon_14"/>
    <property type="match status" value="1"/>
</dbReference>
<dbReference type="PANTHER" id="PTHR11807:SF12">
    <property type="entry name" value="CYTOPLASMIC TRNA 2-THIOLATION PROTEIN 1"/>
    <property type="match status" value="1"/>
</dbReference>
<protein>
    <submittedName>
        <fullName evidence="3">Cytosolic thiouridylase subunit 1</fullName>
    </submittedName>
</protein>
<dbReference type="GO" id="GO:0002143">
    <property type="term" value="P:tRNA wobble position uridine thiolation"/>
    <property type="evidence" value="ECO:0007669"/>
    <property type="project" value="TreeGrafter"/>
</dbReference>
<dbReference type="SUPFAM" id="SSF52402">
    <property type="entry name" value="Adenine nucleotide alpha hydrolases-like"/>
    <property type="match status" value="1"/>
</dbReference>
<dbReference type="GO" id="GO:0005739">
    <property type="term" value="C:mitochondrion"/>
    <property type="evidence" value="ECO:0007669"/>
    <property type="project" value="TreeGrafter"/>
</dbReference>
<evidence type="ECO:0000259" key="2">
    <source>
        <dbReference type="Pfam" id="PF16503"/>
    </source>
</evidence>
<dbReference type="InterPro" id="IPR035107">
    <property type="entry name" value="tRNA_thiolation_TtcA_Ctu1"/>
</dbReference>
<sequence length="337" mass="36172">MPAPRCRRCPLPASLRRPRTGDPLCRRCFVAAFEDEAHRPGQTVAVAASGGKDSTVLAHLLRRLQRRRGCGYRLALLSVDEGIAGYREAALGAVKRARGDLPLLVVSHRELFGWSVDEVAAGLGSGSRCTFCGVWRRQALERGARLLGVDWIATGEDWEGTGRGLERVRGDWEGLGGDWSGFEGTGRDWEGTGAGSRGLGGDWTRCKPLRHAYEKEIVLYAYFQGLDYVSTECVYAPHAYRGHARSLLKDLEATRASTVAALGHSGRRLAVATEVATKTLGACKRCGFAASQPLCKACVLLASLERGLPRGHGAGGRRGTSELGEAGSCCGATKCCR</sequence>
<evidence type="ECO:0000313" key="3">
    <source>
        <dbReference type="Ensembl" id="ENSSOCP00000011295.1"/>
    </source>
</evidence>
<keyword evidence="1" id="KW-0808">Transferase</keyword>
<evidence type="ECO:0000313" key="4">
    <source>
        <dbReference type="Proteomes" id="UP000694551"/>
    </source>
</evidence>
<name>A0A8D0FA68_STROC</name>
<organism evidence="3 4">
    <name type="scientific">Strix occidentalis caurina</name>
    <name type="common">northern spotted owl</name>
    <dbReference type="NCBI Taxonomy" id="311401"/>
    <lineage>
        <taxon>Eukaryota</taxon>
        <taxon>Metazoa</taxon>
        <taxon>Chordata</taxon>
        <taxon>Craniata</taxon>
        <taxon>Vertebrata</taxon>
        <taxon>Euteleostomi</taxon>
        <taxon>Archelosauria</taxon>
        <taxon>Archosauria</taxon>
        <taxon>Dinosauria</taxon>
        <taxon>Saurischia</taxon>
        <taxon>Theropoda</taxon>
        <taxon>Coelurosauria</taxon>
        <taxon>Aves</taxon>
        <taxon>Neognathae</taxon>
        <taxon>Neoaves</taxon>
        <taxon>Telluraves</taxon>
        <taxon>Strigiformes</taxon>
        <taxon>Strigidae</taxon>
        <taxon>Strix</taxon>
    </lineage>
</organism>
<keyword evidence="4" id="KW-1185">Reference proteome</keyword>
<dbReference type="PANTHER" id="PTHR11807">
    <property type="entry name" value="ATPASES OF THE PP SUPERFAMILY-RELATED"/>
    <property type="match status" value="1"/>
</dbReference>
<dbReference type="GO" id="GO:0002144">
    <property type="term" value="C:cytosolic tRNA wobble base thiouridylase complex"/>
    <property type="evidence" value="ECO:0007669"/>
    <property type="project" value="TreeGrafter"/>
</dbReference>
<reference evidence="3" key="1">
    <citation type="submission" date="2025-08" db="UniProtKB">
        <authorList>
            <consortium name="Ensembl"/>
        </authorList>
    </citation>
    <scope>IDENTIFICATION</scope>
</reference>
<dbReference type="InterPro" id="IPR032442">
    <property type="entry name" value="CTU1_C"/>
</dbReference>
<dbReference type="AlphaFoldDB" id="A0A8D0FA68"/>
<dbReference type="NCBIfam" id="TIGR00269">
    <property type="entry name" value="TIGR00269 family protein"/>
    <property type="match status" value="1"/>
</dbReference>
<reference evidence="3" key="2">
    <citation type="submission" date="2025-09" db="UniProtKB">
        <authorList>
            <consortium name="Ensembl"/>
        </authorList>
    </citation>
    <scope>IDENTIFICATION</scope>
</reference>
<proteinExistence type="predicted"/>
<accession>A0A8D0FA68</accession>
<evidence type="ECO:0000256" key="1">
    <source>
        <dbReference type="ARBA" id="ARBA00022679"/>
    </source>
</evidence>
<dbReference type="GO" id="GO:0016740">
    <property type="term" value="F:transferase activity"/>
    <property type="evidence" value="ECO:0007669"/>
    <property type="project" value="UniProtKB-KW"/>
</dbReference>
<dbReference type="InterPro" id="IPR014729">
    <property type="entry name" value="Rossmann-like_a/b/a_fold"/>
</dbReference>
<dbReference type="PIRSF" id="PIRSF004976">
    <property type="entry name" value="ATPase_YdaO"/>
    <property type="match status" value="1"/>
</dbReference>